<dbReference type="SMART" id="SM00470">
    <property type="entry name" value="ParB"/>
    <property type="match status" value="1"/>
</dbReference>
<dbReference type="GO" id="GO:0045881">
    <property type="term" value="P:positive regulation of sporulation resulting in formation of a cellular spore"/>
    <property type="evidence" value="ECO:0007669"/>
    <property type="project" value="TreeGrafter"/>
</dbReference>
<dbReference type="Pfam" id="PF17762">
    <property type="entry name" value="HTH_ParB"/>
    <property type="match status" value="1"/>
</dbReference>
<dbReference type="GO" id="GO:0005694">
    <property type="term" value="C:chromosome"/>
    <property type="evidence" value="ECO:0007669"/>
    <property type="project" value="TreeGrafter"/>
</dbReference>
<dbReference type="InterPro" id="IPR041468">
    <property type="entry name" value="HTH_ParB/Spo0J"/>
</dbReference>
<dbReference type="InterPro" id="IPR003115">
    <property type="entry name" value="ParB_N"/>
</dbReference>
<keyword evidence="2" id="KW-0159">Chromosome partition</keyword>
<dbReference type="FunFam" id="3.90.1530.30:FF:000001">
    <property type="entry name" value="Chromosome partitioning protein ParB"/>
    <property type="match status" value="1"/>
</dbReference>
<accession>A0A381RUI7</accession>
<evidence type="ECO:0000256" key="3">
    <source>
        <dbReference type="ARBA" id="ARBA00023125"/>
    </source>
</evidence>
<dbReference type="AlphaFoldDB" id="A0A381RUI7"/>
<comment type="similarity">
    <text evidence="1">Belongs to the ParB family.</text>
</comment>
<dbReference type="SUPFAM" id="SSF110849">
    <property type="entry name" value="ParB/Sulfiredoxin"/>
    <property type="match status" value="1"/>
</dbReference>
<dbReference type="FunFam" id="1.10.10.2830:FF:000001">
    <property type="entry name" value="Chromosome partitioning protein ParB"/>
    <property type="match status" value="1"/>
</dbReference>
<dbReference type="InterPro" id="IPR050336">
    <property type="entry name" value="Chromosome_partition/occlusion"/>
</dbReference>
<evidence type="ECO:0000256" key="1">
    <source>
        <dbReference type="ARBA" id="ARBA00006295"/>
    </source>
</evidence>
<dbReference type="Pfam" id="PF23552">
    <property type="entry name" value="ParB_C"/>
    <property type="match status" value="1"/>
</dbReference>
<evidence type="ECO:0000313" key="5">
    <source>
        <dbReference type="EMBL" id="SUZ95540.1"/>
    </source>
</evidence>
<dbReference type="Pfam" id="PF02195">
    <property type="entry name" value="ParB_N"/>
    <property type="match status" value="1"/>
</dbReference>
<dbReference type="Gene3D" id="1.10.10.2830">
    <property type="match status" value="1"/>
</dbReference>
<evidence type="ECO:0000259" key="4">
    <source>
        <dbReference type="SMART" id="SM00470"/>
    </source>
</evidence>
<dbReference type="GO" id="GO:0007059">
    <property type="term" value="P:chromosome segregation"/>
    <property type="evidence" value="ECO:0007669"/>
    <property type="project" value="UniProtKB-KW"/>
</dbReference>
<dbReference type="PANTHER" id="PTHR33375:SF1">
    <property type="entry name" value="CHROMOSOME-PARTITIONING PROTEIN PARB-RELATED"/>
    <property type="match status" value="1"/>
</dbReference>
<dbReference type="Gene3D" id="3.90.1530.30">
    <property type="match status" value="1"/>
</dbReference>
<dbReference type="CDD" id="cd16393">
    <property type="entry name" value="SPO0J_N"/>
    <property type="match status" value="1"/>
</dbReference>
<name>A0A381RUI7_9ZZZZ</name>
<dbReference type="GO" id="GO:0003677">
    <property type="term" value="F:DNA binding"/>
    <property type="evidence" value="ECO:0007669"/>
    <property type="project" value="UniProtKB-KW"/>
</dbReference>
<organism evidence="5">
    <name type="scientific">marine metagenome</name>
    <dbReference type="NCBI Taxonomy" id="408172"/>
    <lineage>
        <taxon>unclassified sequences</taxon>
        <taxon>metagenomes</taxon>
        <taxon>ecological metagenomes</taxon>
    </lineage>
</organism>
<feature type="domain" description="ParB-like N-terminal" evidence="4">
    <location>
        <begin position="16"/>
        <end position="106"/>
    </location>
</feature>
<dbReference type="InterPro" id="IPR036086">
    <property type="entry name" value="ParB/Sulfiredoxin_sf"/>
</dbReference>
<dbReference type="InterPro" id="IPR004437">
    <property type="entry name" value="ParB/RepB/Spo0J"/>
</dbReference>
<keyword evidence="3" id="KW-0238">DNA-binding</keyword>
<dbReference type="PANTHER" id="PTHR33375">
    <property type="entry name" value="CHROMOSOME-PARTITIONING PROTEIN PARB-RELATED"/>
    <property type="match status" value="1"/>
</dbReference>
<reference evidence="5" key="1">
    <citation type="submission" date="2018-05" db="EMBL/GenBank/DDBJ databases">
        <authorList>
            <person name="Lanie J.A."/>
            <person name="Ng W.-L."/>
            <person name="Kazmierczak K.M."/>
            <person name="Andrzejewski T.M."/>
            <person name="Davidsen T.M."/>
            <person name="Wayne K.J."/>
            <person name="Tettelin H."/>
            <person name="Glass J.I."/>
            <person name="Rusch D."/>
            <person name="Podicherti R."/>
            <person name="Tsui H.-C.T."/>
            <person name="Winkler M.E."/>
        </authorList>
    </citation>
    <scope>NUCLEOTIDE SEQUENCE</scope>
</reference>
<protein>
    <recommendedName>
        <fullName evidence="4">ParB-like N-terminal domain-containing protein</fullName>
    </recommendedName>
</protein>
<evidence type="ECO:0000256" key="2">
    <source>
        <dbReference type="ARBA" id="ARBA00022829"/>
    </source>
</evidence>
<dbReference type="InterPro" id="IPR057240">
    <property type="entry name" value="ParB_dimer_C"/>
</dbReference>
<proteinExistence type="inferred from homology"/>
<sequence>MISPEPASRSSKPGVAKIFLKNIKPNPYQPRRYFDKHALDELVASIKVKGVLTPITVRETKIGYELIAGERRWRAAIKAKLKKIPAYVIDIKTDSEMMEVALIENIQREDLNPMEESEAYAVLNSKYNLSHDAIARSVGKKRVTVSNSLRLLKLPLDIRKSISKGEISGGHGRAILQAKTINHMNKLWKLILKKNLSVRAAEALIKSKPKKTSVLKVIHSTAPIRAIENQLIELLGTKVKLKPGQVGGAIEILYFSDDDLERILDLLQSL</sequence>
<gene>
    <name evidence="5" type="ORF">METZ01_LOCUS48394</name>
</gene>
<dbReference type="NCBIfam" id="TIGR00180">
    <property type="entry name" value="parB_part"/>
    <property type="match status" value="1"/>
</dbReference>
<dbReference type="EMBL" id="UINC01002333">
    <property type="protein sequence ID" value="SUZ95540.1"/>
    <property type="molecule type" value="Genomic_DNA"/>
</dbReference>